<dbReference type="Pfam" id="PF16727">
    <property type="entry name" value="REV1_C"/>
    <property type="match status" value="1"/>
</dbReference>
<evidence type="ECO:0000256" key="16">
    <source>
        <dbReference type="SAM" id="MobiDB-lite"/>
    </source>
</evidence>
<dbReference type="PROSITE" id="PS50172">
    <property type="entry name" value="BRCT"/>
    <property type="match status" value="1"/>
</dbReference>
<dbReference type="OrthoDB" id="427711at2759"/>
<evidence type="ECO:0000256" key="2">
    <source>
        <dbReference type="ARBA" id="ARBA00004123"/>
    </source>
</evidence>
<organism evidence="19 20">
    <name type="scientific">Athelia psychrophila</name>
    <dbReference type="NCBI Taxonomy" id="1759441"/>
    <lineage>
        <taxon>Eukaryota</taxon>
        <taxon>Fungi</taxon>
        <taxon>Dikarya</taxon>
        <taxon>Basidiomycota</taxon>
        <taxon>Agaricomycotina</taxon>
        <taxon>Agaricomycetes</taxon>
        <taxon>Agaricomycetidae</taxon>
        <taxon>Atheliales</taxon>
        <taxon>Atheliaceae</taxon>
        <taxon>Athelia</taxon>
    </lineage>
</organism>
<gene>
    <name evidence="19" type="ORF">FIBSPDRAFT_1054180</name>
</gene>
<dbReference type="SUPFAM" id="SSF100879">
    <property type="entry name" value="Lesion bypass DNA polymerase (Y-family), little finger domain"/>
    <property type="match status" value="1"/>
</dbReference>
<dbReference type="InterPro" id="IPR043128">
    <property type="entry name" value="Rev_trsase/Diguanyl_cyclase"/>
</dbReference>
<dbReference type="SUPFAM" id="SSF52113">
    <property type="entry name" value="BRCT domain"/>
    <property type="match status" value="1"/>
</dbReference>
<keyword evidence="13" id="KW-0539">Nucleus</keyword>
<evidence type="ECO:0000256" key="8">
    <source>
        <dbReference type="ARBA" id="ARBA00022723"/>
    </source>
</evidence>
<evidence type="ECO:0000259" key="18">
    <source>
        <dbReference type="PROSITE" id="PS50173"/>
    </source>
</evidence>
<dbReference type="InterPro" id="IPR001126">
    <property type="entry name" value="UmuC"/>
</dbReference>
<dbReference type="Pfam" id="PF16589">
    <property type="entry name" value="BRCT_2"/>
    <property type="match status" value="1"/>
</dbReference>
<dbReference type="GO" id="GO:0006281">
    <property type="term" value="P:DNA repair"/>
    <property type="evidence" value="ECO:0007669"/>
    <property type="project" value="UniProtKB-KW"/>
</dbReference>
<keyword evidence="9" id="KW-0227">DNA damage</keyword>
<evidence type="ECO:0000256" key="4">
    <source>
        <dbReference type="ARBA" id="ARBA00020399"/>
    </source>
</evidence>
<dbReference type="Pfam" id="PF11799">
    <property type="entry name" value="IMS_C"/>
    <property type="match status" value="1"/>
</dbReference>
<comment type="similarity">
    <text evidence="3">Belongs to the DNA polymerase type-Y family.</text>
</comment>
<dbReference type="FunFam" id="3.30.1490.100:FF:000001">
    <property type="entry name" value="DNA repair protein REV1"/>
    <property type="match status" value="1"/>
</dbReference>
<dbReference type="InterPro" id="IPR036775">
    <property type="entry name" value="DNA_pol_Y-fam_lit_finger_sf"/>
</dbReference>
<dbReference type="GO" id="GO:0003887">
    <property type="term" value="F:DNA-directed DNA polymerase activity"/>
    <property type="evidence" value="ECO:0007669"/>
    <property type="project" value="InterPro"/>
</dbReference>
<feature type="domain" description="UmuC" evidence="18">
    <location>
        <begin position="458"/>
        <end position="653"/>
    </location>
</feature>
<feature type="compositionally biased region" description="Pro residues" evidence="16">
    <location>
        <begin position="284"/>
        <end position="294"/>
    </location>
</feature>
<dbReference type="Gene3D" id="6.10.250.1630">
    <property type="match status" value="1"/>
</dbReference>
<evidence type="ECO:0000256" key="12">
    <source>
        <dbReference type="ARBA" id="ARBA00023204"/>
    </source>
</evidence>
<dbReference type="InterPro" id="IPR038401">
    <property type="entry name" value="Rev1_C_sf"/>
</dbReference>
<feature type="region of interest" description="Disordered" evidence="16">
    <location>
        <begin position="53"/>
        <end position="92"/>
    </location>
</feature>
<dbReference type="Gene3D" id="6.10.250.1490">
    <property type="match status" value="1"/>
</dbReference>
<dbReference type="GO" id="GO:0017125">
    <property type="term" value="F:deoxycytidyl transferase activity"/>
    <property type="evidence" value="ECO:0007669"/>
    <property type="project" value="TreeGrafter"/>
</dbReference>
<dbReference type="PANTHER" id="PTHR45990">
    <property type="entry name" value="DNA REPAIR PROTEIN REV1"/>
    <property type="match status" value="1"/>
</dbReference>
<dbReference type="InterPro" id="IPR043502">
    <property type="entry name" value="DNA/RNA_pol_sf"/>
</dbReference>
<evidence type="ECO:0000256" key="13">
    <source>
        <dbReference type="ARBA" id="ARBA00023242"/>
    </source>
</evidence>
<dbReference type="InterPro" id="IPR053848">
    <property type="entry name" value="IMS_HHH_1"/>
</dbReference>
<comment type="cofactor">
    <cofactor evidence="1">
        <name>Mg(2+)</name>
        <dbReference type="ChEBI" id="CHEBI:18420"/>
    </cofactor>
</comment>
<feature type="region of interest" description="Disordered" evidence="16">
    <location>
        <begin position="279"/>
        <end position="351"/>
    </location>
</feature>
<dbReference type="PROSITE" id="PS50173">
    <property type="entry name" value="UMUC"/>
    <property type="match status" value="1"/>
</dbReference>
<accession>A0A167VQI6</accession>
<dbReference type="GO" id="GO:0005634">
    <property type="term" value="C:nucleus"/>
    <property type="evidence" value="ECO:0007669"/>
    <property type="project" value="UniProtKB-SubCell"/>
</dbReference>
<feature type="domain" description="BRCT" evidence="17">
    <location>
        <begin position="130"/>
        <end position="218"/>
    </location>
</feature>
<dbReference type="InterPro" id="IPR001357">
    <property type="entry name" value="BRCT_dom"/>
</dbReference>
<dbReference type="InterPro" id="IPR031991">
    <property type="entry name" value="Rev1_C"/>
</dbReference>
<keyword evidence="20" id="KW-1185">Reference proteome</keyword>
<evidence type="ECO:0000259" key="17">
    <source>
        <dbReference type="PROSITE" id="PS50172"/>
    </source>
</evidence>
<keyword evidence="5" id="KW-0237">DNA synthesis</keyword>
<dbReference type="GO" id="GO:0070987">
    <property type="term" value="P:error-free translesion synthesis"/>
    <property type="evidence" value="ECO:0007669"/>
    <property type="project" value="TreeGrafter"/>
</dbReference>
<dbReference type="Gene3D" id="3.40.50.10190">
    <property type="entry name" value="BRCT domain"/>
    <property type="match status" value="1"/>
</dbReference>
<dbReference type="STRING" id="436010.A0A167VQI6"/>
<keyword evidence="7" id="KW-0548">Nucleotidyltransferase</keyword>
<evidence type="ECO:0000256" key="3">
    <source>
        <dbReference type="ARBA" id="ARBA00010945"/>
    </source>
</evidence>
<keyword evidence="11" id="KW-0238">DNA-binding</keyword>
<evidence type="ECO:0000256" key="11">
    <source>
        <dbReference type="ARBA" id="ARBA00023125"/>
    </source>
</evidence>
<keyword evidence="8" id="KW-0479">Metal-binding</keyword>
<evidence type="ECO:0000256" key="15">
    <source>
        <dbReference type="ARBA" id="ARBA00081902"/>
    </source>
</evidence>
<dbReference type="PANTHER" id="PTHR45990:SF1">
    <property type="entry name" value="DNA REPAIR PROTEIN REV1"/>
    <property type="match status" value="1"/>
</dbReference>
<evidence type="ECO:0000313" key="19">
    <source>
        <dbReference type="EMBL" id="KZP05263.1"/>
    </source>
</evidence>
<dbReference type="CDD" id="cd17719">
    <property type="entry name" value="BRCT_Rev1"/>
    <property type="match status" value="1"/>
</dbReference>
<dbReference type="Proteomes" id="UP000076532">
    <property type="component" value="Unassembled WGS sequence"/>
</dbReference>
<dbReference type="GO" id="GO:0046872">
    <property type="term" value="F:metal ion binding"/>
    <property type="evidence" value="ECO:0007669"/>
    <property type="project" value="UniProtKB-KW"/>
</dbReference>
<dbReference type="Gene3D" id="1.10.150.20">
    <property type="entry name" value="5' to 3' exonuclease, C-terminal subdomain"/>
    <property type="match status" value="1"/>
</dbReference>
<keyword evidence="10" id="KW-0460">Magnesium</keyword>
<dbReference type="CDD" id="cd01701">
    <property type="entry name" value="PolY_Rev1"/>
    <property type="match status" value="1"/>
</dbReference>
<name>A0A167VQI6_9AGAM</name>
<protein>
    <recommendedName>
        <fullName evidence="4">DNA repair protein REV1</fullName>
    </recommendedName>
    <alternativeName>
        <fullName evidence="15">Reversionless protein 1</fullName>
    </alternativeName>
</protein>
<dbReference type="AlphaFoldDB" id="A0A167VQI6"/>
<feature type="region of interest" description="Disordered" evidence="16">
    <location>
        <begin position="831"/>
        <end position="850"/>
    </location>
</feature>
<dbReference type="Gene3D" id="1.20.58.1280">
    <property type="entry name" value="DNA repair protein Rev1, C-terminal domain"/>
    <property type="match status" value="1"/>
</dbReference>
<dbReference type="SUPFAM" id="SSF56672">
    <property type="entry name" value="DNA/RNA polymerases"/>
    <property type="match status" value="1"/>
</dbReference>
<evidence type="ECO:0000256" key="1">
    <source>
        <dbReference type="ARBA" id="ARBA00001946"/>
    </source>
</evidence>
<comment type="subcellular location">
    <subcellularLocation>
        <location evidence="2">Nucleus</location>
    </subcellularLocation>
</comment>
<keyword evidence="12" id="KW-0234">DNA repair</keyword>
<reference evidence="19 20" key="1">
    <citation type="journal article" date="2016" name="Mol. Biol. Evol.">
        <title>Comparative Genomics of Early-Diverging Mushroom-Forming Fungi Provides Insights into the Origins of Lignocellulose Decay Capabilities.</title>
        <authorList>
            <person name="Nagy L.G."/>
            <person name="Riley R."/>
            <person name="Tritt A."/>
            <person name="Adam C."/>
            <person name="Daum C."/>
            <person name="Floudas D."/>
            <person name="Sun H."/>
            <person name="Yadav J.S."/>
            <person name="Pangilinan J."/>
            <person name="Larsson K.H."/>
            <person name="Matsuura K."/>
            <person name="Barry K."/>
            <person name="Labutti K."/>
            <person name="Kuo R."/>
            <person name="Ohm R.A."/>
            <person name="Bhattacharya S.S."/>
            <person name="Shirouzu T."/>
            <person name="Yoshinaga Y."/>
            <person name="Martin F.M."/>
            <person name="Grigoriev I.V."/>
            <person name="Hibbett D.S."/>
        </authorList>
    </citation>
    <scope>NUCLEOTIDE SEQUENCE [LARGE SCALE GENOMIC DNA]</scope>
    <source>
        <strain evidence="19 20">CBS 109695</strain>
    </source>
</reference>
<dbReference type="FunFam" id="3.40.50.10190:FF:000011">
    <property type="entry name" value="DNA repair protein REV1"/>
    <property type="match status" value="1"/>
</dbReference>
<dbReference type="Pfam" id="PF21999">
    <property type="entry name" value="IMS_HHH_1"/>
    <property type="match status" value="1"/>
</dbReference>
<dbReference type="InterPro" id="IPR017961">
    <property type="entry name" value="DNA_pol_Y-fam_little_finger"/>
</dbReference>
<dbReference type="SMART" id="SM00292">
    <property type="entry name" value="BRCT"/>
    <property type="match status" value="1"/>
</dbReference>
<proteinExistence type="inferred from homology"/>
<dbReference type="Pfam" id="PF00817">
    <property type="entry name" value="IMS"/>
    <property type="match status" value="1"/>
</dbReference>
<evidence type="ECO:0000256" key="7">
    <source>
        <dbReference type="ARBA" id="ARBA00022695"/>
    </source>
</evidence>
<evidence type="ECO:0000256" key="9">
    <source>
        <dbReference type="ARBA" id="ARBA00022763"/>
    </source>
</evidence>
<dbReference type="GO" id="GO:0003684">
    <property type="term" value="F:damaged DNA binding"/>
    <property type="evidence" value="ECO:0007669"/>
    <property type="project" value="InterPro"/>
</dbReference>
<dbReference type="GO" id="GO:0042276">
    <property type="term" value="P:error-prone translesion synthesis"/>
    <property type="evidence" value="ECO:0007669"/>
    <property type="project" value="TreeGrafter"/>
</dbReference>
<evidence type="ECO:0000256" key="14">
    <source>
        <dbReference type="ARBA" id="ARBA00058985"/>
    </source>
</evidence>
<dbReference type="Gene3D" id="3.30.70.270">
    <property type="match status" value="1"/>
</dbReference>
<feature type="region of interest" description="Disordered" evidence="16">
    <location>
        <begin position="927"/>
        <end position="947"/>
    </location>
</feature>
<feature type="region of interest" description="Disordered" evidence="16">
    <location>
        <begin position="864"/>
        <end position="895"/>
    </location>
</feature>
<comment type="function">
    <text evidence="14">Deoxycytidyl transferase involved in DNA repair. Transfers a dCMP residue from dCTP to the 3'-end of a DNA primer in a template-dependent reaction. May assist in the first step in the bypass of abasic lesions by the insertion of a nucleotide opposite the lesion. Required for normal induction of mutations by physical and chemical agents. Involved in mitochondrial DNA mutagenesis.</text>
</comment>
<dbReference type="Gene3D" id="3.30.1490.100">
    <property type="entry name" value="DNA polymerase, Y-family, little finger domain"/>
    <property type="match status" value="1"/>
</dbReference>
<dbReference type="InterPro" id="IPR036420">
    <property type="entry name" value="BRCT_dom_sf"/>
</dbReference>
<keyword evidence="6" id="KW-0808">Transferase</keyword>
<sequence length="1206" mass="131919">MAKLAANGSVSSDYFESEDPAWIEALNAAVLPGDESPSLRTGELAFDPLQDNNVNLKRKYPADEREPESEAVEEGTATVDADRSKEQGNDFDTYGASKFGDFGNYMRRKRAKLQIQNYEIPEGGGVDEQGKSTLFQGLAIYINGWTEPSVQDLRTLIMKHGGVYHAYLDRKTLVTHVITCSLTPAKIKEFKHMKVVRPEWLTSSASLGTLLPWANFIFRSEDRAGAVQGTKAAQKSLFHNFATASSSARTELSLSSDAVSLAAVSLEDEKDDIDALEVDEDPELTPPTPPPAQPRPQSSSPRGIQDVSHISEPSEPSHHDPDGPIPDSNAPARPAYAAHDSNPHARRAMADPSWRAAHTSVAPDFVEKYYQNSRLHHLATWKAELRNLVAEALAKAENAVGEASDQMVVKDGEEEALRDAPVGVSMRGAELVAPPPGKQRAAEPSHHFQPFNTDTKVIMHLDFDAFFVSAGLVSRPQLRGKPVVVCHSQGSQGSDASTSEIASASYEARAFGVKNGMSLQQARKLCPTITTIPYEFERYKEFSLKFYTILMTHADELEAVSVDEALLDVTSSTAQFAAAHPEVADAAKGFADAMRAQVKEATGCELSVGIAHNILLARLATRKAKPAGSYHLTTAGVPAFMAPLQIGDIWGFGYATAKKAEEKLGTRTLGDLVGKSKALLCDALGKGTGEKLFNAIRGIDQQKLQSAKPRKSVSSEINYGIRFENNIQAEAFVSRMAKEVAARLVEVSMRGRHLTVKIMKRATEAPVEAPKFMGHGACDTFSRQIALAGPGGRATCDENIIADHAWRLLKSFSFDPKELRGIGIQIQKLESTSGASAPGGQSETGQGQGQLLFKPVERPSKATRVDNPQFIVQPPSDGLSEAPFDKPVAGPSRLQPAQADELPSFSQLDQDVLGALPDDVRQEIEAEYKRRSRSRSPAPVSFLQHQRSEPRDLFPKISMKGTNVKRIAQQLAPRNRTIVSPKKHNIFRRSGLRITDEELVALDIDPVVFALIPEEMHREQLALARDAQRMGGIAAVVRGAQNHKRTEIKASQRRAPSAAYRRLPAPTARFAAPVALKRPGPQKGGEAVHFTAADDIQDVIQIWVGAFHQHPPFEKDVRHFAKFIVGSADSARSTDAGMETSVAVLKWWLILLRRRWGAWEHEDGEPGADMTQEERVGRAWWKSFNLVKEEVDLVARKKFGGSISLK</sequence>
<dbReference type="Gene3D" id="3.40.1170.60">
    <property type="match status" value="1"/>
</dbReference>
<evidence type="ECO:0000256" key="5">
    <source>
        <dbReference type="ARBA" id="ARBA00022634"/>
    </source>
</evidence>
<evidence type="ECO:0000313" key="20">
    <source>
        <dbReference type="Proteomes" id="UP000076532"/>
    </source>
</evidence>
<evidence type="ECO:0000256" key="10">
    <source>
        <dbReference type="ARBA" id="ARBA00022842"/>
    </source>
</evidence>
<evidence type="ECO:0000256" key="6">
    <source>
        <dbReference type="ARBA" id="ARBA00022679"/>
    </source>
</evidence>
<dbReference type="EMBL" id="KV417851">
    <property type="protein sequence ID" value="KZP05263.1"/>
    <property type="molecule type" value="Genomic_DNA"/>
</dbReference>